<evidence type="ECO:0000256" key="1">
    <source>
        <dbReference type="SAM" id="MobiDB-lite"/>
    </source>
</evidence>
<dbReference type="AlphaFoldDB" id="A0A4R4E3C4"/>
<evidence type="ECO:0000313" key="2">
    <source>
        <dbReference type="EMBL" id="TCZ71816.1"/>
    </source>
</evidence>
<sequence length="265" mass="27654">MHTAPGSAAAFTPPSGAILLSPMHGAAAPPARTCRRTGTVLPAHLHNPPRPCARATSPTRSFHPTRTHAPAGPYPRPCKPTSYPNPALFPPSTPLPSSRSPVLPFSRSLFLSFSRSLSLVLSLALSTLNTNDMKQKVWLLPAAALLGALLFWSPFTNAHDKTAAATPLSSGEGSGVRSTPPSLREGGREDGSAPLPLGKGSGDGSGDASAAVAPPKNYRVIYGADLQKLVNDVHTAMLENWQVTGGVAVYVQEGKVRYAQAMVGN</sequence>
<protein>
    <submittedName>
        <fullName evidence="2">DUF1737 domain-containing protein</fullName>
    </submittedName>
</protein>
<dbReference type="EMBL" id="SKFH01000012">
    <property type="protein sequence ID" value="TCZ71816.1"/>
    <property type="molecule type" value="Genomic_DNA"/>
</dbReference>
<name>A0A4R4E3C4_9BACT</name>
<dbReference type="Proteomes" id="UP000295164">
    <property type="component" value="Unassembled WGS sequence"/>
</dbReference>
<feature type="compositionally biased region" description="Polar residues" evidence="1">
    <location>
        <begin position="167"/>
        <end position="181"/>
    </location>
</feature>
<reference evidence="2 3" key="1">
    <citation type="submission" date="2019-03" db="EMBL/GenBank/DDBJ databases">
        <authorList>
            <person name="Kim M.K.M."/>
        </authorList>
    </citation>
    <scope>NUCLEOTIDE SEQUENCE [LARGE SCALE GENOMIC DNA]</scope>
    <source>
        <strain evidence="2 3">17J68-15</strain>
    </source>
</reference>
<gene>
    <name evidence="2" type="ORF">E0486_09710</name>
</gene>
<accession>A0A4R4E3C4</accession>
<proteinExistence type="predicted"/>
<evidence type="ECO:0000313" key="3">
    <source>
        <dbReference type="Proteomes" id="UP000295164"/>
    </source>
</evidence>
<comment type="caution">
    <text evidence="2">The sequence shown here is derived from an EMBL/GenBank/DDBJ whole genome shotgun (WGS) entry which is preliminary data.</text>
</comment>
<keyword evidence="3" id="KW-1185">Reference proteome</keyword>
<organism evidence="2 3">
    <name type="scientific">Flaviaesturariibacter aridisoli</name>
    <dbReference type="NCBI Taxonomy" id="2545761"/>
    <lineage>
        <taxon>Bacteria</taxon>
        <taxon>Pseudomonadati</taxon>
        <taxon>Bacteroidota</taxon>
        <taxon>Chitinophagia</taxon>
        <taxon>Chitinophagales</taxon>
        <taxon>Chitinophagaceae</taxon>
        <taxon>Flaviaestuariibacter</taxon>
    </lineage>
</organism>
<feature type="region of interest" description="Disordered" evidence="1">
    <location>
        <begin position="163"/>
        <end position="211"/>
    </location>
</feature>
<feature type="region of interest" description="Disordered" evidence="1">
    <location>
        <begin position="41"/>
        <end position="97"/>
    </location>
</feature>